<reference evidence="4" key="1">
    <citation type="submission" date="2018-05" db="EMBL/GenBank/DDBJ databases">
        <authorList>
            <person name="Lanie J.A."/>
            <person name="Ng W.-L."/>
            <person name="Kazmierczak K.M."/>
            <person name="Andrzejewski T.M."/>
            <person name="Davidsen T.M."/>
            <person name="Wayne K.J."/>
            <person name="Tettelin H."/>
            <person name="Glass J.I."/>
            <person name="Rusch D."/>
            <person name="Podicherti R."/>
            <person name="Tsui H.-C.T."/>
            <person name="Winkler M.E."/>
        </authorList>
    </citation>
    <scope>NUCLEOTIDE SEQUENCE</scope>
</reference>
<evidence type="ECO:0000259" key="3">
    <source>
        <dbReference type="Pfam" id="PF00884"/>
    </source>
</evidence>
<protein>
    <recommendedName>
        <fullName evidence="3">Sulfatase N-terminal domain-containing protein</fullName>
    </recommendedName>
</protein>
<evidence type="ECO:0000313" key="4">
    <source>
        <dbReference type="EMBL" id="SVE41521.1"/>
    </source>
</evidence>
<dbReference type="PANTHER" id="PTHR42693">
    <property type="entry name" value="ARYLSULFATASE FAMILY MEMBER"/>
    <property type="match status" value="1"/>
</dbReference>
<evidence type="ECO:0000256" key="2">
    <source>
        <dbReference type="ARBA" id="ARBA00022801"/>
    </source>
</evidence>
<feature type="non-terminal residue" evidence="4">
    <location>
        <position position="236"/>
    </location>
</feature>
<dbReference type="AlphaFoldDB" id="A0A383DB02"/>
<sequence>RPNFLVIMTDDMGYSDLGCYGSEIKTPHLDKLAKGGIRYTQAYNTSKCWTTRISLLTGLYHIQSGRDFQHTALVSEVLSPAGYQCWWSGKHHANFNPHERGFHHFSGFLGGAINFWNPGNARPGEPKPGWGSNYAWAFDDKIIQPYTPDKDFYATDRFTDWALAWLDDASAKNDPFFLYLAYNAPHWPLHAHAKDIAKYENTYRKGYKPVREARYDRQVKMGLFDPKTAPLSDPEQ</sequence>
<dbReference type="SUPFAM" id="SSF53649">
    <property type="entry name" value="Alkaline phosphatase-like"/>
    <property type="match status" value="1"/>
</dbReference>
<organism evidence="4">
    <name type="scientific">marine metagenome</name>
    <dbReference type="NCBI Taxonomy" id="408172"/>
    <lineage>
        <taxon>unclassified sequences</taxon>
        <taxon>metagenomes</taxon>
        <taxon>ecological metagenomes</taxon>
    </lineage>
</organism>
<dbReference type="Pfam" id="PF00884">
    <property type="entry name" value="Sulfatase"/>
    <property type="match status" value="1"/>
</dbReference>
<name>A0A383DB02_9ZZZZ</name>
<keyword evidence="2" id="KW-0378">Hydrolase</keyword>
<dbReference type="EMBL" id="UINC01215702">
    <property type="protein sequence ID" value="SVE41521.1"/>
    <property type="molecule type" value="Genomic_DNA"/>
</dbReference>
<accession>A0A383DB02</accession>
<dbReference type="InterPro" id="IPR050738">
    <property type="entry name" value="Sulfatase"/>
</dbReference>
<dbReference type="PANTHER" id="PTHR42693:SF53">
    <property type="entry name" value="ENDO-4-O-SULFATASE"/>
    <property type="match status" value="1"/>
</dbReference>
<dbReference type="InterPro" id="IPR017850">
    <property type="entry name" value="Alkaline_phosphatase_core_sf"/>
</dbReference>
<feature type="non-terminal residue" evidence="4">
    <location>
        <position position="1"/>
    </location>
</feature>
<comment type="similarity">
    <text evidence="1">Belongs to the sulfatase family.</text>
</comment>
<dbReference type="InterPro" id="IPR000917">
    <property type="entry name" value="Sulfatase_N"/>
</dbReference>
<dbReference type="GO" id="GO:0004065">
    <property type="term" value="F:arylsulfatase activity"/>
    <property type="evidence" value="ECO:0007669"/>
    <property type="project" value="TreeGrafter"/>
</dbReference>
<feature type="domain" description="Sulfatase N-terminal" evidence="3">
    <location>
        <begin position="2"/>
        <end position="207"/>
    </location>
</feature>
<dbReference type="Gene3D" id="3.40.720.10">
    <property type="entry name" value="Alkaline Phosphatase, subunit A"/>
    <property type="match status" value="1"/>
</dbReference>
<gene>
    <name evidence="4" type="ORF">METZ01_LOCUS494375</name>
</gene>
<proteinExistence type="inferred from homology"/>
<evidence type="ECO:0000256" key="1">
    <source>
        <dbReference type="ARBA" id="ARBA00008779"/>
    </source>
</evidence>